<accession>A0A939FT29</accession>
<dbReference type="PANTHER" id="PTHR46847">
    <property type="entry name" value="D-ALLOSE-BINDING PERIPLASMIC PROTEIN-RELATED"/>
    <property type="match status" value="1"/>
</dbReference>
<keyword evidence="7" id="KW-1185">Reference proteome</keyword>
<comment type="caution">
    <text evidence="6">The sequence shown here is derived from an EMBL/GenBank/DDBJ whole genome shotgun (WGS) entry which is preliminary data.</text>
</comment>
<evidence type="ECO:0000259" key="5">
    <source>
        <dbReference type="Pfam" id="PF13407"/>
    </source>
</evidence>
<evidence type="ECO:0000256" key="4">
    <source>
        <dbReference type="SAM" id="SignalP"/>
    </source>
</evidence>
<reference evidence="6" key="1">
    <citation type="submission" date="2021-03" db="EMBL/GenBank/DDBJ databases">
        <title>Whole genome sequence of Jiella sp. CQZ9-1.</title>
        <authorList>
            <person name="Tuo L."/>
        </authorList>
    </citation>
    <scope>NUCLEOTIDE SEQUENCE</scope>
    <source>
        <strain evidence="6">CQZ9-1</strain>
    </source>
</reference>
<dbReference type="EMBL" id="JAFMPP010000001">
    <property type="protein sequence ID" value="MBO0661418.1"/>
    <property type="molecule type" value="Genomic_DNA"/>
</dbReference>
<protein>
    <submittedName>
        <fullName evidence="6">TMAO reductase system periplasmic protein TorT</fullName>
    </submittedName>
</protein>
<evidence type="ECO:0000256" key="2">
    <source>
        <dbReference type="ARBA" id="ARBA00007639"/>
    </source>
</evidence>
<comment type="subcellular location">
    <subcellularLocation>
        <location evidence="1">Cell envelope</location>
    </subcellularLocation>
</comment>
<dbReference type="RefSeq" id="WP_207256041.1">
    <property type="nucleotide sequence ID" value="NZ_JAFMPP010000001.1"/>
</dbReference>
<name>A0A939FT29_9HYPH</name>
<dbReference type="GO" id="GO:0030246">
    <property type="term" value="F:carbohydrate binding"/>
    <property type="evidence" value="ECO:0007669"/>
    <property type="project" value="UniProtKB-ARBA"/>
</dbReference>
<dbReference type="CDD" id="cd06306">
    <property type="entry name" value="PBP1_TorT-like"/>
    <property type="match status" value="1"/>
</dbReference>
<dbReference type="InterPro" id="IPR025997">
    <property type="entry name" value="SBP_2_dom"/>
</dbReference>
<evidence type="ECO:0000313" key="6">
    <source>
        <dbReference type="EMBL" id="MBO0661418.1"/>
    </source>
</evidence>
<organism evidence="6 7">
    <name type="scientific">Jiella flava</name>
    <dbReference type="NCBI Taxonomy" id="2816857"/>
    <lineage>
        <taxon>Bacteria</taxon>
        <taxon>Pseudomonadati</taxon>
        <taxon>Pseudomonadota</taxon>
        <taxon>Alphaproteobacteria</taxon>
        <taxon>Hyphomicrobiales</taxon>
        <taxon>Aurantimonadaceae</taxon>
        <taxon>Jiella</taxon>
    </lineage>
</organism>
<keyword evidence="3 4" id="KW-0732">Signal</keyword>
<dbReference type="SUPFAM" id="SSF53822">
    <property type="entry name" value="Periplasmic binding protein-like I"/>
    <property type="match status" value="1"/>
</dbReference>
<proteinExistence type="inferred from homology"/>
<dbReference type="InterPro" id="IPR028082">
    <property type="entry name" value="Peripla_BP_I"/>
</dbReference>
<dbReference type="Pfam" id="PF13407">
    <property type="entry name" value="Peripla_BP_4"/>
    <property type="match status" value="1"/>
</dbReference>
<evidence type="ECO:0000313" key="7">
    <source>
        <dbReference type="Proteomes" id="UP000664122"/>
    </source>
</evidence>
<gene>
    <name evidence="6" type="primary">torT</name>
    <name evidence="6" type="ORF">J1C48_02410</name>
</gene>
<evidence type="ECO:0000256" key="3">
    <source>
        <dbReference type="ARBA" id="ARBA00022729"/>
    </source>
</evidence>
<dbReference type="Gene3D" id="3.40.50.2300">
    <property type="match status" value="2"/>
</dbReference>
<sequence length="358" mass="38305">MKKLLLSGIMALLAGTSVSVAAYAADGPEKFPVQLVDGDKKTDSEWTLLKKDEVKKPWNICVLFPHLKDSYWVAADYGIADEIHRTGTAMTLYEAGGYTNLSTQLSQLDNCIAQKFDGIILGAISADGVGPLVKKATDAGIPVIDFVNGVNEPSVSGHALVSFYDLAYTTGKYLVDQAKGKKQVVGFFPGPQGAGWSDDAVRGFNDAIKGSSVELAVTRRGDTGLNTQLDLINNALQTYDNINWLVGVDIAAQAAAVAVRNANMQGKINVAAFDIIPPVYDDIAAGATKASPTDFTVLQGRLAVDMILRLLEGQKLAAKRAGPKPEMVTSDNYKDFTKTDMFAPAGYQVEFSIEATKK</sequence>
<comment type="similarity">
    <text evidence="2">Belongs to the bacterial solute-binding protein 2 family.</text>
</comment>
<dbReference type="AlphaFoldDB" id="A0A939FT29"/>
<dbReference type="PANTHER" id="PTHR46847:SF1">
    <property type="entry name" value="D-ALLOSE-BINDING PERIPLASMIC PROTEIN-RELATED"/>
    <property type="match status" value="1"/>
</dbReference>
<feature type="domain" description="Periplasmic binding protein" evidence="5">
    <location>
        <begin position="60"/>
        <end position="315"/>
    </location>
</feature>
<evidence type="ECO:0000256" key="1">
    <source>
        <dbReference type="ARBA" id="ARBA00004196"/>
    </source>
</evidence>
<feature type="signal peptide" evidence="4">
    <location>
        <begin position="1"/>
        <end position="24"/>
    </location>
</feature>
<dbReference type="NCBIfam" id="NF008185">
    <property type="entry name" value="PRK10936.1"/>
    <property type="match status" value="1"/>
</dbReference>
<dbReference type="Proteomes" id="UP000664122">
    <property type="component" value="Unassembled WGS sequence"/>
</dbReference>
<dbReference type="GO" id="GO:0030313">
    <property type="term" value="C:cell envelope"/>
    <property type="evidence" value="ECO:0007669"/>
    <property type="project" value="UniProtKB-SubCell"/>
</dbReference>
<feature type="chain" id="PRO_5036829162" evidence="4">
    <location>
        <begin position="25"/>
        <end position="358"/>
    </location>
</feature>